<dbReference type="GO" id="GO:0035556">
    <property type="term" value="P:intracellular signal transduction"/>
    <property type="evidence" value="ECO:0007669"/>
    <property type="project" value="TreeGrafter"/>
</dbReference>
<reference evidence="6" key="1">
    <citation type="journal article" date="2023" name="Mol. Biol. Evol.">
        <title>Third-Generation Sequencing Reveals the Adaptive Role of the Epigenome in Three Deep-Sea Polychaetes.</title>
        <authorList>
            <person name="Perez M."/>
            <person name="Aroh O."/>
            <person name="Sun Y."/>
            <person name="Lan Y."/>
            <person name="Juniper S.K."/>
            <person name="Young C.R."/>
            <person name="Angers B."/>
            <person name="Qian P.Y."/>
        </authorList>
    </citation>
    <scope>NUCLEOTIDE SEQUENCE</scope>
    <source>
        <strain evidence="6">R07B-5</strain>
    </source>
</reference>
<evidence type="ECO:0000313" key="7">
    <source>
        <dbReference type="Proteomes" id="UP001209878"/>
    </source>
</evidence>
<dbReference type="CDD" id="cd00130">
    <property type="entry name" value="PAS"/>
    <property type="match status" value="1"/>
</dbReference>
<dbReference type="GO" id="GO:0005829">
    <property type="term" value="C:cytosol"/>
    <property type="evidence" value="ECO:0007669"/>
    <property type="project" value="TreeGrafter"/>
</dbReference>
<dbReference type="Gene3D" id="3.30.200.20">
    <property type="entry name" value="Phosphorylase Kinase, domain 1"/>
    <property type="match status" value="1"/>
</dbReference>
<dbReference type="InterPro" id="IPR000014">
    <property type="entry name" value="PAS"/>
</dbReference>
<evidence type="ECO:0000313" key="6">
    <source>
        <dbReference type="EMBL" id="KAK2178877.1"/>
    </source>
</evidence>
<feature type="domain" description="Protein kinase" evidence="5">
    <location>
        <begin position="1170"/>
        <end position="1454"/>
    </location>
</feature>
<dbReference type="Gene3D" id="3.30.450.20">
    <property type="entry name" value="PAS domain"/>
    <property type="match status" value="1"/>
</dbReference>
<accession>A0AAD9KX11</accession>
<dbReference type="SMART" id="SM00220">
    <property type="entry name" value="S_TKc"/>
    <property type="match status" value="1"/>
</dbReference>
<keyword evidence="7" id="KW-1185">Reference proteome</keyword>
<dbReference type="Pfam" id="PF00069">
    <property type="entry name" value="Pkinase"/>
    <property type="match status" value="2"/>
</dbReference>
<dbReference type="InterPro" id="IPR000719">
    <property type="entry name" value="Prot_kinase_dom"/>
</dbReference>
<comment type="caution">
    <text evidence="6">The sequence shown here is derived from an EMBL/GenBank/DDBJ whole genome shotgun (WGS) entry which is preliminary data.</text>
</comment>
<dbReference type="PANTHER" id="PTHR24346:SF51">
    <property type="entry name" value="PAS DOMAIN-CONTAINING SERINE_THREONINE-PROTEIN KINASE"/>
    <property type="match status" value="1"/>
</dbReference>
<evidence type="ECO:0000256" key="3">
    <source>
        <dbReference type="PROSITE-ProRule" id="PRU10141"/>
    </source>
</evidence>
<name>A0AAD9KX11_RIDPI</name>
<keyword evidence="1 3" id="KW-0547">Nucleotide-binding</keyword>
<dbReference type="PANTHER" id="PTHR24346">
    <property type="entry name" value="MAP/MICROTUBULE AFFINITY-REGULATING KINASE"/>
    <property type="match status" value="1"/>
</dbReference>
<dbReference type="InterPro" id="IPR017441">
    <property type="entry name" value="Protein_kinase_ATP_BS"/>
</dbReference>
<evidence type="ECO:0000256" key="4">
    <source>
        <dbReference type="SAM" id="MobiDB-lite"/>
    </source>
</evidence>
<dbReference type="InterPro" id="IPR011009">
    <property type="entry name" value="Kinase-like_dom_sf"/>
</dbReference>
<dbReference type="GO" id="GO:0004674">
    <property type="term" value="F:protein serine/threonine kinase activity"/>
    <property type="evidence" value="ECO:0007669"/>
    <property type="project" value="TreeGrafter"/>
</dbReference>
<evidence type="ECO:0000259" key="5">
    <source>
        <dbReference type="PROSITE" id="PS50011"/>
    </source>
</evidence>
<evidence type="ECO:0000256" key="1">
    <source>
        <dbReference type="ARBA" id="ARBA00022741"/>
    </source>
</evidence>
<dbReference type="PROSITE" id="PS00108">
    <property type="entry name" value="PROTEIN_KINASE_ST"/>
    <property type="match status" value="1"/>
</dbReference>
<gene>
    <name evidence="6" type="ORF">NP493_525g01026</name>
</gene>
<dbReference type="InterPro" id="IPR008271">
    <property type="entry name" value="Ser/Thr_kinase_AS"/>
</dbReference>
<dbReference type="SMART" id="SM00091">
    <property type="entry name" value="PAS"/>
    <property type="match status" value="2"/>
</dbReference>
<feature type="compositionally biased region" description="Basic and acidic residues" evidence="4">
    <location>
        <begin position="603"/>
        <end position="614"/>
    </location>
</feature>
<feature type="region of interest" description="Disordered" evidence="4">
    <location>
        <begin position="634"/>
        <end position="653"/>
    </location>
</feature>
<evidence type="ECO:0000256" key="2">
    <source>
        <dbReference type="ARBA" id="ARBA00022840"/>
    </source>
</evidence>
<feature type="compositionally biased region" description="Polar residues" evidence="4">
    <location>
        <begin position="555"/>
        <end position="566"/>
    </location>
</feature>
<organism evidence="6 7">
    <name type="scientific">Ridgeia piscesae</name>
    <name type="common">Tubeworm</name>
    <dbReference type="NCBI Taxonomy" id="27915"/>
    <lineage>
        <taxon>Eukaryota</taxon>
        <taxon>Metazoa</taxon>
        <taxon>Spiralia</taxon>
        <taxon>Lophotrochozoa</taxon>
        <taxon>Annelida</taxon>
        <taxon>Polychaeta</taxon>
        <taxon>Sedentaria</taxon>
        <taxon>Canalipalpata</taxon>
        <taxon>Sabellida</taxon>
        <taxon>Siboglinidae</taxon>
        <taxon>Ridgeia</taxon>
    </lineage>
</organism>
<feature type="binding site" evidence="3">
    <location>
        <position position="1203"/>
    </location>
    <ligand>
        <name>ATP</name>
        <dbReference type="ChEBI" id="CHEBI:30616"/>
    </ligand>
</feature>
<feature type="compositionally biased region" description="Low complexity" evidence="4">
    <location>
        <begin position="502"/>
        <end position="513"/>
    </location>
</feature>
<dbReference type="FunFam" id="3.30.200.20:FF:000314">
    <property type="entry name" value="Serine/threonine protein kinase"/>
    <property type="match status" value="1"/>
</dbReference>
<dbReference type="Proteomes" id="UP001209878">
    <property type="component" value="Unassembled WGS sequence"/>
</dbReference>
<dbReference type="Pfam" id="PF13426">
    <property type="entry name" value="PAS_9"/>
    <property type="match status" value="1"/>
</dbReference>
<dbReference type="GO" id="GO:0005634">
    <property type="term" value="C:nucleus"/>
    <property type="evidence" value="ECO:0007669"/>
    <property type="project" value="TreeGrafter"/>
</dbReference>
<feature type="region of interest" description="Disordered" evidence="4">
    <location>
        <begin position="550"/>
        <end position="614"/>
    </location>
</feature>
<dbReference type="SUPFAM" id="SSF56112">
    <property type="entry name" value="Protein kinase-like (PK-like)"/>
    <property type="match status" value="2"/>
</dbReference>
<sequence length="1559" mass="169937">MAGHTRKKRDKLELHANCKLRQSFPQSKSLCSPSLGQGRNVVSTPKIWMGRRSGGAKLATCARNVFGTPSYPSPLDRIRTGKRERAAQLGLTPKAEKSFEMNQSFPKRCRSRHGVDIDFTPDTKKTLRDFTGNGMNDVSFSPGMSHGSFTSTPGADSSTQGLSDSWSFCSYIGGGDMGSAFTSAVRNPNKAIVTVDAKTSEILVANEMACVLFEFSCDELLGIQLSDLLTSKAKAPNPMAESQLGANGEITEVSGKVMDAIDSSGMVVTVSVSAQSLNTEPPRSVVVLEPVERTTACITFDSTGTILDCDSTLAYLHGYGCADEVMGLQMETLIPSYNLPSNGTKLSKDERKQRATGRTRDGATFPLSIYIKHAEIFDRTNDSSMMGCQHRDRNESSQVNDSEGPTESEAGVTVYRGVVWVFANISGLVTFLPDGTLHSINENFALVLFGYSQDQLVGKDISFLLPTFYADVDQLNASLQSQLFVDGCHDDEKMEGDTANRSPGPHVSHSSGSEDQGIGRSVQTTGERSLSHDSSLDSSLDVSLLPFMTRDASLPGNSSTTASQIEDTVGSEVVKNGLNTTEEAPGDRTGSQCQGDTSGVIDVEDRGDTYDNSEKSDAVDVCRIDEKHDIGTSETCHVKDSNDDNDINSNSKKTVSSINSLDTVTNGVTVTQMTLNGDCTQSAVQPSDVVVEPEDGGDDVPSDTTADVICHTASSRSTGDDVKQKDTDITENNDTVMGREKCDVVTVTGKDSDLTEQCDTRLETEKDTDITEKDDGVTDKVDTVVMTGKDTSKTKTETNIHNDDTVVMTKKETDLTDKETNDTEKSDTVMVTENEADIIEKGDTVVVTDKDTDITEKGDTVVVTDKDSDITEKCDAVVVTENDTDTARNHDMAGDKAENKLETKVTQIVPDISVSMATEPTDTVVVTVTPDVSDTADVSSASAKLTSPLVTVSDTSGHVTQLTPCHDTDIELCHLERMTAKLHLSASSSTSTPLNYRSVPVIRSDDDASLATQLDLDLFADAPESSPQVRGHGRRSLETISLKDGGYKAKACHRDGSLLGVVFQLKKVDLDDGQSLYCMWVSRDQSEPGEGGRSFGSLTMASSFNSTLDGITAFDQSSFINETSAISLGAQLVARAECEFTENQRTDSPNSLSLSSNNISPQGGPYSEAYVTLQSIGKGAFGFVKLAKRRKDGKEVVTKFIKKQKVLRDCWIDDPEFGRVPLEVSLLSKLSHPNIVEMLNFYETCDFFVLVMEKHGTGMDLFEFIDRCPILDEPLISYIFRQLVSADPTVIPVGSVPYLFSWCQLSPTCAFYLQLVSAVSYLHSLNILHRDIKDENIILSESFHVKLIDFGSAAFLEPGRLFGTFCGTMEYCSPEVLKGNKYRGPELEMWSLGVTLYTLVFGENPFYDVDETIQCVLRPPYHVSDDLMEVIAWLLHPNENHRATLQDIKRDPWVQQPIRIDDYKWKKVLPNCEFHGNTAGDNRTVSSKQPTEGADSVILIEEDDMSNGDVIVVRVDSDDDDDDVIVVSDDSDIVDLKDDLQRFLSLEDAPLPRHAGQIC</sequence>
<proteinExistence type="predicted"/>
<dbReference type="Gene3D" id="1.10.510.10">
    <property type="entry name" value="Transferase(Phosphotransferase) domain 1"/>
    <property type="match status" value="1"/>
</dbReference>
<keyword evidence="2 3" id="KW-0067">ATP-binding</keyword>
<dbReference type="PROSITE" id="PS50011">
    <property type="entry name" value="PROTEIN_KINASE_DOM"/>
    <property type="match status" value="1"/>
</dbReference>
<protein>
    <recommendedName>
        <fullName evidence="5">Protein kinase domain-containing protein</fullName>
    </recommendedName>
</protein>
<dbReference type="GO" id="GO:0005524">
    <property type="term" value="F:ATP binding"/>
    <property type="evidence" value="ECO:0007669"/>
    <property type="project" value="UniProtKB-UniRule"/>
</dbReference>
<dbReference type="EMBL" id="JAODUO010000525">
    <property type="protein sequence ID" value="KAK2178877.1"/>
    <property type="molecule type" value="Genomic_DNA"/>
</dbReference>
<dbReference type="PROSITE" id="PS00107">
    <property type="entry name" value="PROTEIN_KINASE_ATP"/>
    <property type="match status" value="1"/>
</dbReference>
<feature type="region of interest" description="Disordered" evidence="4">
    <location>
        <begin position="490"/>
        <end position="537"/>
    </location>
</feature>
<dbReference type="GO" id="GO:0045719">
    <property type="term" value="P:negative regulation of glycogen biosynthetic process"/>
    <property type="evidence" value="ECO:0007669"/>
    <property type="project" value="TreeGrafter"/>
</dbReference>
<dbReference type="FunFam" id="1.10.510.10:FF:000351">
    <property type="entry name" value="PAS domain-containing serine/threonine-protein kinase"/>
    <property type="match status" value="1"/>
</dbReference>
<feature type="region of interest" description="Disordered" evidence="4">
    <location>
        <begin position="384"/>
        <end position="408"/>
    </location>
</feature>
<feature type="compositionally biased region" description="Polar residues" evidence="4">
    <location>
        <begin position="396"/>
        <end position="405"/>
    </location>
</feature>